<accession>A0A1G9LFC2</accession>
<dbReference type="CDD" id="cd03801">
    <property type="entry name" value="GT4_PimA-like"/>
    <property type="match status" value="1"/>
</dbReference>
<evidence type="ECO:0000313" key="1">
    <source>
        <dbReference type="EMBL" id="SDL60215.1"/>
    </source>
</evidence>
<dbReference type="Proteomes" id="UP000198510">
    <property type="component" value="Unassembled WGS sequence"/>
</dbReference>
<dbReference type="EMBL" id="FNFO01000007">
    <property type="protein sequence ID" value="SDL60215.1"/>
    <property type="molecule type" value="Genomic_DNA"/>
</dbReference>
<dbReference type="AlphaFoldDB" id="A0A1G9LFC2"/>
<sequence length="410" mass="46065">MKERTVILAHAGKQHSYQVAKALLELECLEKFYTSSYVSSALWQRYFLQTRNTYFSRRFLPGLSGKRVDANWRFEVKEVLLRKAFGKSKRVQEAVYARDVAFDQYVARQLRRQPGEIYWGFQGSCYASLQAARAEGKITLCELATAHVTAAKRILGEEARLHPEWADSIDNLEFPASYEKRLEEEPLCADWTIAASDFTRRSLLEAGVPADRILVLPLGFDPTRIPFHPKKESDPAAPLKLLYAGTVTQRKGVKYLLEAMQGIAAKEVELHVIGGIQGSGKAFRQYERVYTYHPPVAQETLFEAYGQYDALVLPTIFEGFGLVIVEALAAGLPVITTSHSTGEALIKNGDNGYLVPIRDVSALRTAIEALKEKKATGAYLAMRANARQSVEEYSWLQYQSRLEALLKTIS</sequence>
<keyword evidence="1" id="KW-0808">Transferase</keyword>
<gene>
    <name evidence="1" type="ORF">SAMN05421823_10721</name>
</gene>
<keyword evidence="2" id="KW-1185">Reference proteome</keyword>
<dbReference type="Pfam" id="PF13692">
    <property type="entry name" value="Glyco_trans_1_4"/>
    <property type="match status" value="1"/>
</dbReference>
<dbReference type="RefSeq" id="WP_089684228.1">
    <property type="nucleotide sequence ID" value="NZ_FNFO01000007.1"/>
</dbReference>
<dbReference type="STRING" id="1075417.SAMN05421823_10721"/>
<dbReference type="OrthoDB" id="596635at2"/>
<dbReference type="PANTHER" id="PTHR12526">
    <property type="entry name" value="GLYCOSYLTRANSFERASE"/>
    <property type="match status" value="1"/>
</dbReference>
<proteinExistence type="predicted"/>
<dbReference type="PANTHER" id="PTHR12526:SF590">
    <property type="entry name" value="ALPHA-MALTOSE-1-PHOSPHATE SYNTHASE"/>
    <property type="match status" value="1"/>
</dbReference>
<protein>
    <submittedName>
        <fullName evidence="1">Glycosyl transferases group 1</fullName>
    </submittedName>
</protein>
<organism evidence="1 2">
    <name type="scientific">Catalinimonas alkaloidigena</name>
    <dbReference type="NCBI Taxonomy" id="1075417"/>
    <lineage>
        <taxon>Bacteria</taxon>
        <taxon>Pseudomonadati</taxon>
        <taxon>Bacteroidota</taxon>
        <taxon>Cytophagia</taxon>
        <taxon>Cytophagales</taxon>
        <taxon>Catalimonadaceae</taxon>
        <taxon>Catalinimonas</taxon>
    </lineage>
</organism>
<dbReference type="Gene3D" id="3.40.50.2000">
    <property type="entry name" value="Glycogen Phosphorylase B"/>
    <property type="match status" value="2"/>
</dbReference>
<dbReference type="GO" id="GO:0016757">
    <property type="term" value="F:glycosyltransferase activity"/>
    <property type="evidence" value="ECO:0007669"/>
    <property type="project" value="TreeGrafter"/>
</dbReference>
<reference evidence="1 2" key="1">
    <citation type="submission" date="2016-10" db="EMBL/GenBank/DDBJ databases">
        <authorList>
            <person name="de Groot N.N."/>
        </authorList>
    </citation>
    <scope>NUCLEOTIDE SEQUENCE [LARGE SCALE GENOMIC DNA]</scope>
    <source>
        <strain evidence="1 2">DSM 25186</strain>
    </source>
</reference>
<name>A0A1G9LFC2_9BACT</name>
<evidence type="ECO:0000313" key="2">
    <source>
        <dbReference type="Proteomes" id="UP000198510"/>
    </source>
</evidence>
<dbReference type="SUPFAM" id="SSF53756">
    <property type="entry name" value="UDP-Glycosyltransferase/glycogen phosphorylase"/>
    <property type="match status" value="1"/>
</dbReference>